<feature type="compositionally biased region" description="Basic residues" evidence="1">
    <location>
        <begin position="175"/>
        <end position="190"/>
    </location>
</feature>
<protein>
    <submittedName>
        <fullName evidence="2">Uncharacterized protein</fullName>
    </submittedName>
</protein>
<gene>
    <name evidence="2" type="ORF">IPOD504_LOCUS3588</name>
</gene>
<keyword evidence="3" id="KW-1185">Reference proteome</keyword>
<dbReference type="EMBL" id="OW152826">
    <property type="protein sequence ID" value="CAH2042115.1"/>
    <property type="molecule type" value="Genomic_DNA"/>
</dbReference>
<feature type="non-terminal residue" evidence="2">
    <location>
        <position position="217"/>
    </location>
</feature>
<evidence type="ECO:0000313" key="3">
    <source>
        <dbReference type="Proteomes" id="UP000837857"/>
    </source>
</evidence>
<name>A0ABN8HZD1_9NEOP</name>
<proteinExistence type="predicted"/>
<feature type="compositionally biased region" description="Low complexity" evidence="1">
    <location>
        <begin position="112"/>
        <end position="129"/>
    </location>
</feature>
<feature type="region of interest" description="Disordered" evidence="1">
    <location>
        <begin position="84"/>
        <end position="190"/>
    </location>
</feature>
<feature type="compositionally biased region" description="Polar residues" evidence="1">
    <location>
        <begin position="87"/>
        <end position="102"/>
    </location>
</feature>
<evidence type="ECO:0000256" key="1">
    <source>
        <dbReference type="SAM" id="MobiDB-lite"/>
    </source>
</evidence>
<dbReference type="Proteomes" id="UP000837857">
    <property type="component" value="Chromosome 14"/>
</dbReference>
<accession>A0ABN8HZD1</accession>
<organism evidence="2 3">
    <name type="scientific">Iphiclides podalirius</name>
    <name type="common">scarce swallowtail</name>
    <dbReference type="NCBI Taxonomy" id="110791"/>
    <lineage>
        <taxon>Eukaryota</taxon>
        <taxon>Metazoa</taxon>
        <taxon>Ecdysozoa</taxon>
        <taxon>Arthropoda</taxon>
        <taxon>Hexapoda</taxon>
        <taxon>Insecta</taxon>
        <taxon>Pterygota</taxon>
        <taxon>Neoptera</taxon>
        <taxon>Endopterygota</taxon>
        <taxon>Lepidoptera</taxon>
        <taxon>Glossata</taxon>
        <taxon>Ditrysia</taxon>
        <taxon>Papilionoidea</taxon>
        <taxon>Papilionidae</taxon>
        <taxon>Papilioninae</taxon>
        <taxon>Iphiclides</taxon>
    </lineage>
</organism>
<evidence type="ECO:0000313" key="2">
    <source>
        <dbReference type="EMBL" id="CAH2042115.1"/>
    </source>
</evidence>
<reference evidence="2" key="1">
    <citation type="submission" date="2022-03" db="EMBL/GenBank/DDBJ databases">
        <authorList>
            <person name="Martin H S."/>
        </authorList>
    </citation>
    <scope>NUCLEOTIDE SEQUENCE</scope>
</reference>
<sequence length="217" mass="24502">MGVSLKPRENPEDLLAVARLEQTSTLIAGRWYVRLPWKDPKCNMSNSYPKALARLKGVERKIKSNNEYGYSYIWEKFMMDDEKKEGSNASSSKIGAGSQNSRQDVDDDDQNARSNSYESESSAYSEGSGVDMASRDGVAAKGSRVIQQIRDKKETSVRRAGNVQKRRTPTALRQAPKRTAKKAPRKYRRHRNLAASGGISKSRKYVCQYCGHRCRSR</sequence>